<keyword evidence="2" id="KW-1185">Reference proteome</keyword>
<organism evidence="1 2">
    <name type="scientific">Nocardioides endophyticus</name>
    <dbReference type="NCBI Taxonomy" id="1353775"/>
    <lineage>
        <taxon>Bacteria</taxon>
        <taxon>Bacillati</taxon>
        <taxon>Actinomycetota</taxon>
        <taxon>Actinomycetes</taxon>
        <taxon>Propionibacteriales</taxon>
        <taxon>Nocardioidaceae</taxon>
        <taxon>Nocardioides</taxon>
    </lineage>
</organism>
<sequence>MSLAATVIFSMTNAEHLGGVSREDGSRPWGTAPARARRDCTSGCYFHTTISNPRVVSQSVA</sequence>
<evidence type="ECO:0000313" key="1">
    <source>
        <dbReference type="EMBL" id="GAA4738350.1"/>
    </source>
</evidence>
<proteinExistence type="predicted"/>
<protein>
    <submittedName>
        <fullName evidence="1">Uncharacterized protein</fullName>
    </submittedName>
</protein>
<evidence type="ECO:0000313" key="2">
    <source>
        <dbReference type="Proteomes" id="UP001499882"/>
    </source>
</evidence>
<dbReference type="Proteomes" id="UP001499882">
    <property type="component" value="Unassembled WGS sequence"/>
</dbReference>
<reference evidence="2" key="1">
    <citation type="journal article" date="2019" name="Int. J. Syst. Evol. Microbiol.">
        <title>The Global Catalogue of Microorganisms (GCM) 10K type strain sequencing project: providing services to taxonomists for standard genome sequencing and annotation.</title>
        <authorList>
            <consortium name="The Broad Institute Genomics Platform"/>
            <consortium name="The Broad Institute Genome Sequencing Center for Infectious Disease"/>
            <person name="Wu L."/>
            <person name="Ma J."/>
        </authorList>
    </citation>
    <scope>NUCLEOTIDE SEQUENCE [LARGE SCALE GENOMIC DNA]</scope>
    <source>
        <strain evidence="2">JCM 18532</strain>
    </source>
</reference>
<name>A0ABP8YUX6_9ACTN</name>
<accession>A0ABP8YUX6</accession>
<gene>
    <name evidence="1" type="ORF">GCM10023350_23210</name>
</gene>
<comment type="caution">
    <text evidence="1">The sequence shown here is derived from an EMBL/GenBank/DDBJ whole genome shotgun (WGS) entry which is preliminary data.</text>
</comment>
<dbReference type="EMBL" id="BAABKN010000014">
    <property type="protein sequence ID" value="GAA4738350.1"/>
    <property type="molecule type" value="Genomic_DNA"/>
</dbReference>